<keyword evidence="4" id="KW-1185">Reference proteome</keyword>
<dbReference type="InterPro" id="IPR047447">
    <property type="entry name" value="Tudor_TDRD6_rpt3"/>
</dbReference>
<evidence type="ECO:0000313" key="4">
    <source>
        <dbReference type="Proteomes" id="UP000008672"/>
    </source>
</evidence>
<dbReference type="CDD" id="cd20425">
    <property type="entry name" value="Tudor_TDRD6_rpt6"/>
    <property type="match status" value="1"/>
</dbReference>
<feature type="domain" description="Tudor" evidence="2">
    <location>
        <begin position="1029"/>
        <end position="1085"/>
    </location>
</feature>
<dbReference type="FunCoup" id="H3ARN7">
    <property type="interactions" value="32"/>
</dbReference>
<evidence type="ECO:0000259" key="2">
    <source>
        <dbReference type="PROSITE" id="PS50304"/>
    </source>
</evidence>
<feature type="domain" description="Tudor" evidence="2">
    <location>
        <begin position="1533"/>
        <end position="1591"/>
    </location>
</feature>
<gene>
    <name evidence="3" type="primary">TDRD6</name>
</gene>
<dbReference type="FunFam" id="2.30.30.140:FF:000018">
    <property type="entry name" value="Serine/threonine-protein kinase 31"/>
    <property type="match status" value="1"/>
</dbReference>
<reference evidence="4" key="1">
    <citation type="submission" date="2011-08" db="EMBL/GenBank/DDBJ databases">
        <title>The draft genome of Latimeria chalumnae.</title>
        <authorList>
            <person name="Di Palma F."/>
            <person name="Alfoldi J."/>
            <person name="Johnson J."/>
            <person name="Berlin A."/>
            <person name="Gnerre S."/>
            <person name="Jaffe D."/>
            <person name="MacCallum I."/>
            <person name="Young S."/>
            <person name="Walker B.J."/>
            <person name="Lander E."/>
            <person name="Lindblad-Toh K."/>
        </authorList>
    </citation>
    <scope>NUCLEOTIDE SEQUENCE [LARGE SCALE GENOMIC DNA]</scope>
    <source>
        <strain evidence="4">Wild caught</strain>
    </source>
</reference>
<dbReference type="CDD" id="cd20424">
    <property type="entry name" value="Tudor_TDRD6_rpt5"/>
    <property type="match status" value="1"/>
</dbReference>
<feature type="domain" description="Tudor" evidence="2">
    <location>
        <begin position="811"/>
        <end position="871"/>
    </location>
</feature>
<dbReference type="InterPro" id="IPR002999">
    <property type="entry name" value="Tudor"/>
</dbReference>
<evidence type="ECO:0000313" key="3">
    <source>
        <dbReference type="Ensembl" id="ENSLACP00000012308.1"/>
    </source>
</evidence>
<evidence type="ECO:0000256" key="1">
    <source>
        <dbReference type="SAM" id="MobiDB-lite"/>
    </source>
</evidence>
<dbReference type="InterPro" id="IPR050621">
    <property type="entry name" value="Tudor_domain_containing"/>
</dbReference>
<protein>
    <submittedName>
        <fullName evidence="3">Tudor domain containing 6</fullName>
    </submittedName>
</protein>
<dbReference type="InterPro" id="IPR047445">
    <property type="entry name" value="Tudor_TDRD6_rpt2"/>
</dbReference>
<dbReference type="InterPro" id="IPR035437">
    <property type="entry name" value="SNase_OB-fold_sf"/>
</dbReference>
<dbReference type="EMBL" id="AFYH01143975">
    <property type="status" value="NOT_ANNOTATED_CDS"/>
    <property type="molecule type" value="Genomic_DNA"/>
</dbReference>
<dbReference type="CDD" id="cd20420">
    <property type="entry name" value="Tudor_TDRD6_rpt1"/>
    <property type="match status" value="1"/>
</dbReference>
<dbReference type="CDD" id="cd20421">
    <property type="entry name" value="Tudor_TDRD6_rpt2"/>
    <property type="match status" value="1"/>
</dbReference>
<dbReference type="PROSITE" id="PS50304">
    <property type="entry name" value="TUDOR"/>
    <property type="match status" value="6"/>
</dbReference>
<dbReference type="InterPro" id="IPR047444">
    <property type="entry name" value="Tudor_TDRD6_rpt1"/>
</dbReference>
<dbReference type="CDD" id="cd20426">
    <property type="entry name" value="Tudor_TDRD6_rpt7"/>
    <property type="match status" value="1"/>
</dbReference>
<accession>H3ARN7</accession>
<dbReference type="SMART" id="SM00333">
    <property type="entry name" value="TUDOR"/>
    <property type="match status" value="7"/>
</dbReference>
<feature type="domain" description="Tudor" evidence="2">
    <location>
        <begin position="1326"/>
        <end position="1385"/>
    </location>
</feature>
<dbReference type="GeneTree" id="ENSGT00940000159049"/>
<feature type="domain" description="Tudor" evidence="2">
    <location>
        <begin position="304"/>
        <end position="363"/>
    </location>
</feature>
<dbReference type="Pfam" id="PF00567">
    <property type="entry name" value="TUDOR"/>
    <property type="match status" value="7"/>
</dbReference>
<feature type="domain" description="Tudor" evidence="2">
    <location>
        <begin position="542"/>
        <end position="599"/>
    </location>
</feature>
<name>H3ARN7_LATCH</name>
<reference evidence="3" key="2">
    <citation type="submission" date="2025-08" db="UniProtKB">
        <authorList>
            <consortium name="Ensembl"/>
        </authorList>
    </citation>
    <scope>IDENTIFICATION</scope>
</reference>
<reference evidence="3" key="3">
    <citation type="submission" date="2025-09" db="UniProtKB">
        <authorList>
            <consortium name="Ensembl"/>
        </authorList>
    </citation>
    <scope>IDENTIFICATION</scope>
</reference>
<dbReference type="eggNOG" id="KOG2039">
    <property type="taxonomic scope" value="Eukaryota"/>
</dbReference>
<dbReference type="Gene3D" id="2.30.30.140">
    <property type="match status" value="7"/>
</dbReference>
<dbReference type="HOGENOM" id="CLU_001126_1_0_1"/>
<dbReference type="InParanoid" id="H3ARN7"/>
<dbReference type="PANTHER" id="PTHR22948">
    <property type="entry name" value="TUDOR DOMAIN CONTAINING PROTEIN"/>
    <property type="match status" value="1"/>
</dbReference>
<dbReference type="Gene3D" id="2.40.50.90">
    <property type="match status" value="6"/>
</dbReference>
<dbReference type="STRING" id="7897.ENSLACP00000012308"/>
<dbReference type="CDD" id="cd20422">
    <property type="entry name" value="Tudor_TDRD6_rpt3"/>
    <property type="match status" value="1"/>
</dbReference>
<dbReference type="OMA" id="PWLLTQM"/>
<proteinExistence type="predicted"/>
<organism evidence="3 4">
    <name type="scientific">Latimeria chalumnae</name>
    <name type="common">Coelacanth</name>
    <dbReference type="NCBI Taxonomy" id="7897"/>
    <lineage>
        <taxon>Eukaryota</taxon>
        <taxon>Metazoa</taxon>
        <taxon>Chordata</taxon>
        <taxon>Craniata</taxon>
        <taxon>Vertebrata</taxon>
        <taxon>Euteleostomi</taxon>
        <taxon>Coelacanthiformes</taxon>
        <taxon>Coelacanthidae</taxon>
        <taxon>Latimeria</taxon>
    </lineage>
</organism>
<feature type="region of interest" description="Disordered" evidence="1">
    <location>
        <begin position="1222"/>
        <end position="1254"/>
    </location>
</feature>
<dbReference type="PANTHER" id="PTHR22948:SF15">
    <property type="entry name" value="TUDOR DOMAIN-CONTAINING PROTEIN 6"/>
    <property type="match status" value="1"/>
</dbReference>
<dbReference type="SUPFAM" id="SSF63748">
    <property type="entry name" value="Tudor/PWWP/MBT"/>
    <property type="match status" value="7"/>
</dbReference>
<dbReference type="Proteomes" id="UP000008672">
    <property type="component" value="Unassembled WGS sequence"/>
</dbReference>
<sequence>MCSTPGVPTPGALLNLRVSWVELHPDLVLVRVWGFDRQREGDYQRLQREIQTAAKSRFGSGGRSPSVGDLCLVELNETWHRCRIVGRTGDDFQVFFLDRGCTLPADALSLAQGRDSFFHLPPEVIGCFLANLVPLCLEAEVQQCQWSPRAVEFFRYLHGREVEGLVQDVILPQRGVLLEVPSVTKQMCEMGLAKQISKDAFKGIVERSFSSQYRNVLHGSLFFQNTRREMPEPRVVPGQGGGYTLDYFYPLLQVGVIESVIVTHVIDPHRVFCQLRSLSQEVKRLSEHMYQFYERRHGLDETWPEKLGSPCAAKGNDFRWHRAVVHQVFSSIHTVEVLYVDYGRKEFVPKSNIRYLIPEYFRMPVVTYSCALFGTSEGGSGWSTSQIEKLKSLILNKDFNAKIEYHSSFEHTYYVTFHGDCGENVNFLFGSQNQCFSENMIDCYKKANGHNREVQKNKISPCEGDQVQRKNIDSGLKPPWTGLIKTAELKVNTFYDAVVEFVKDPSEFWIRTKEFAVPFSKMMASITETYTKANKLDGIVRKPEPGLFCCAKFKDDCYYRAIVLHVQGKLVEVFFVDTGNTEMVDWYDVKVLLSKYKTLPAVALKCSLVDIGPICEKWTREAIVCFKRAVIDKELVIHVLAKQEDRYIIEMLESGTGETSISKVIFEAGYAKYQEFQTVKTALKGTLVNPVQEQVYVKQSLHDQANIRPFSHITLSSDHRPAALSGSPSQMPVECQQKTTVDLSSTENQLLLKLPNPYESQVFEVGSTVDVHVSFIDSPGDFWCQLLKGAQELESLMEQIQEHYKNNVEPYQRGNPACIAKYSEDNKWYRALIVREVIPSAEFLVLYVDYGNKERVQIKDLQAIKPEFVRLKAQAFRCSLYNLIHPIDQDPFVWNEDSFFAFQEFVDGAVAGCVELKCTVYAWVAVADKGLFNVVDLSTPFQSICHLLVGKGLAKLLGPLRALVPSVHLYTYYYSTHDIKIGSEEQVYVTYVINPGTFYCQLARNSGVLDQLAGKISILSTKIQPHKCAVNPGTLCLAKYSDQHWYRGKVISLKSKIEVFFVDYGNTQIVEKEDLLPIPNEAQELLFLPMQAIKCKLSDVPAKVPEEISDWFETAVLDTPLQALVVAKETDGRLIVELYDGNTQINAKITERLGLHSSKDSKQLLQDETFSAKQPLKNESWNTKNVKCKPQNKGRPGAVSYVQKTTGDGLFKCDKDRIGNQKETELPLRSSSKKVKQRSVNQESQKVQDGWRVNTDAAASTSEKVKLDQLPEKQLTPGLKTQVYISHINSPSCFFVQLAKDESELLILAEKLNAGGLITESINKEALQVGNLVCAEFPDDGCAYRAVVKEKYPNGMVHVEFIDYGNTTTVDACKLLKLEQEFLSIPKLSIMCSLNRIQSSGSLGDWTEEVVVFFRKRTGESEVTCEFIHQLGLSWEVDLSDQQGSVADDLVNCGYAVINNMQSLTAASHNAACSPQLMWNIPVEKTCQAYAIAVDGPDYFWCQFANSDGIEYLTEKTEEVGRLAKVNENFATSVQCGDACILKYKKDNRWYRAIIKGINDNLLSIRFVDYGNEDEVSREQIRPISSELLKIPVQAFPCSLAGFEFSTGFWDDSASEKFYEIVTEDVLTVTVIRFGKDEVTCGVPLAYVKIESKGMTINAVMKPFWKS</sequence>
<dbReference type="Ensembl" id="ENSLACT00000012401.1">
    <property type="protein sequence ID" value="ENSLACP00000012308.1"/>
    <property type="gene ID" value="ENSLACG00000010837.1"/>
</dbReference>